<dbReference type="EMBL" id="CAJJDN010000028">
    <property type="protein sequence ID" value="CAD8071449.1"/>
    <property type="molecule type" value="Genomic_DNA"/>
</dbReference>
<dbReference type="Proteomes" id="UP000692954">
    <property type="component" value="Unassembled WGS sequence"/>
</dbReference>
<keyword evidence="1" id="KW-0812">Transmembrane</keyword>
<keyword evidence="1" id="KW-1133">Transmembrane helix</keyword>
<dbReference type="AlphaFoldDB" id="A0A8S1LW50"/>
<keyword evidence="1" id="KW-0472">Membrane</keyword>
<keyword evidence="3" id="KW-1185">Reference proteome</keyword>
<feature type="transmembrane region" description="Helical" evidence="1">
    <location>
        <begin position="56"/>
        <end position="77"/>
    </location>
</feature>
<evidence type="ECO:0000256" key="1">
    <source>
        <dbReference type="SAM" id="Phobius"/>
    </source>
</evidence>
<name>A0A8S1LW50_9CILI</name>
<organism evidence="2 3">
    <name type="scientific">Paramecium sonneborni</name>
    <dbReference type="NCBI Taxonomy" id="65129"/>
    <lineage>
        <taxon>Eukaryota</taxon>
        <taxon>Sar</taxon>
        <taxon>Alveolata</taxon>
        <taxon>Ciliophora</taxon>
        <taxon>Intramacronucleata</taxon>
        <taxon>Oligohymenophorea</taxon>
        <taxon>Peniculida</taxon>
        <taxon>Parameciidae</taxon>
        <taxon>Paramecium</taxon>
    </lineage>
</organism>
<evidence type="ECO:0008006" key="4">
    <source>
        <dbReference type="Google" id="ProtNLM"/>
    </source>
</evidence>
<sequence>MVFRFHLKFEWNQIENAYQQELHFHLKLLFTLFLYRKFYEYYLVILKPASSYTFKIVLSISLLQQIFLILSNIYAMLSVLQPSWFQYYN</sequence>
<evidence type="ECO:0000313" key="2">
    <source>
        <dbReference type="EMBL" id="CAD8071449.1"/>
    </source>
</evidence>
<accession>A0A8S1LW50</accession>
<proteinExistence type="predicted"/>
<evidence type="ECO:0000313" key="3">
    <source>
        <dbReference type="Proteomes" id="UP000692954"/>
    </source>
</evidence>
<comment type="caution">
    <text evidence="2">The sequence shown here is derived from an EMBL/GenBank/DDBJ whole genome shotgun (WGS) entry which is preliminary data.</text>
</comment>
<reference evidence="2" key="1">
    <citation type="submission" date="2021-01" db="EMBL/GenBank/DDBJ databases">
        <authorList>
            <consortium name="Genoscope - CEA"/>
            <person name="William W."/>
        </authorList>
    </citation>
    <scope>NUCLEOTIDE SEQUENCE</scope>
</reference>
<protein>
    <recommendedName>
        <fullName evidence="4">Transmembrane protein</fullName>
    </recommendedName>
</protein>
<gene>
    <name evidence="2" type="ORF">PSON_ATCC_30995.1.T0280065</name>
</gene>